<evidence type="ECO:0000313" key="3">
    <source>
        <dbReference type="EMBL" id="MBL6081326.1"/>
    </source>
</evidence>
<evidence type="ECO:0000313" key="4">
    <source>
        <dbReference type="Proteomes" id="UP000660885"/>
    </source>
</evidence>
<comment type="caution">
    <text evidence="3">The sequence shown here is derived from an EMBL/GenBank/DDBJ whole genome shotgun (WGS) entry which is preliminary data.</text>
</comment>
<dbReference type="InterPro" id="IPR005502">
    <property type="entry name" value="Ribosyl_crysJ1"/>
</dbReference>
<proteinExistence type="inferred from homology"/>
<evidence type="ECO:0000256" key="2">
    <source>
        <dbReference type="ARBA" id="ARBA00022801"/>
    </source>
</evidence>
<keyword evidence="4" id="KW-1185">Reference proteome</keyword>
<dbReference type="InterPro" id="IPR050792">
    <property type="entry name" value="ADP-ribosylglycohydrolase"/>
</dbReference>
<dbReference type="SUPFAM" id="SSF101478">
    <property type="entry name" value="ADP-ribosylglycohydrolase"/>
    <property type="match status" value="1"/>
</dbReference>
<dbReference type="RefSeq" id="WP_202834549.1">
    <property type="nucleotide sequence ID" value="NZ_JAETWB010000025.1"/>
</dbReference>
<keyword evidence="2" id="KW-0378">Hydrolase</keyword>
<dbReference type="PANTHER" id="PTHR16222:SF24">
    <property type="entry name" value="ADP-RIBOSYLHYDROLASE ARH3"/>
    <property type="match status" value="1"/>
</dbReference>
<dbReference type="Proteomes" id="UP000660885">
    <property type="component" value="Unassembled WGS sequence"/>
</dbReference>
<evidence type="ECO:0000256" key="1">
    <source>
        <dbReference type="ARBA" id="ARBA00010702"/>
    </source>
</evidence>
<dbReference type="EMBL" id="JAETWB010000025">
    <property type="protein sequence ID" value="MBL6081326.1"/>
    <property type="molecule type" value="Genomic_DNA"/>
</dbReference>
<reference evidence="3 4" key="1">
    <citation type="submission" date="2021-01" db="EMBL/GenBank/DDBJ databases">
        <title>Belnapia mucosa sp. nov. and Belnapia arida sp. nov., isolated from the Tabernas Desert (Almeria, Spain).</title>
        <authorList>
            <person name="Molina-Menor E."/>
            <person name="Vidal-Verdu A."/>
            <person name="Calonge A."/>
            <person name="Satari L."/>
            <person name="Pereto J."/>
            <person name="Porcar M."/>
        </authorList>
    </citation>
    <scope>NUCLEOTIDE SEQUENCE [LARGE SCALE GENOMIC DNA]</scope>
    <source>
        <strain evidence="3 4">T18</strain>
    </source>
</reference>
<comment type="similarity">
    <text evidence="1">Belongs to the ADP-ribosylglycohydrolase family.</text>
</comment>
<dbReference type="Gene3D" id="1.10.4080.10">
    <property type="entry name" value="ADP-ribosylation/Crystallin J1"/>
    <property type="match status" value="1"/>
</dbReference>
<organism evidence="3 4">
    <name type="scientific">Belnapia arida</name>
    <dbReference type="NCBI Taxonomy" id="2804533"/>
    <lineage>
        <taxon>Bacteria</taxon>
        <taxon>Pseudomonadati</taxon>
        <taxon>Pseudomonadota</taxon>
        <taxon>Alphaproteobacteria</taxon>
        <taxon>Acetobacterales</taxon>
        <taxon>Roseomonadaceae</taxon>
        <taxon>Belnapia</taxon>
    </lineage>
</organism>
<accession>A0ABS1UDJ7</accession>
<name>A0ABS1UDJ7_9PROT</name>
<dbReference type="InterPro" id="IPR036705">
    <property type="entry name" value="Ribosyl_crysJ1_sf"/>
</dbReference>
<gene>
    <name evidence="3" type="ORF">JMJ56_25350</name>
</gene>
<dbReference type="PANTHER" id="PTHR16222">
    <property type="entry name" value="ADP-RIBOSYLGLYCOHYDROLASE"/>
    <property type="match status" value="1"/>
</dbReference>
<sequence length="294" mass="31153">MNAPLAGTLADRALGALVGLAVGDAVGTTLEFCPRDSYPPLTDMVGGGPFRLPPGGWTDDTSMALGLAGSLVELGRFDGADIMRRWLRWMGQGAYSHTGTCFDIGNQTRAALRRFERDGSLPPPTDAAGNGAIMRLTPVVLFAMREPLERRRTVAAELAVQQARLTHNSEEAAATAAAMAGLLYDLLHGAGPEVLGEVAATRNLVRSGGYVLDTWNAARWAVATTGSFREAVLAAANLGEDADTTAAVAGQIAGAMYGYAGIPSMWRERLLWRKEIEAAGWNLISQPRQQATTV</sequence>
<protein>
    <submittedName>
        <fullName evidence="3">ADP-ribosylglycohydrolase family protein</fullName>
    </submittedName>
</protein>
<dbReference type="Pfam" id="PF03747">
    <property type="entry name" value="ADP_ribosyl_GH"/>
    <property type="match status" value="2"/>
</dbReference>